<keyword evidence="3" id="KW-1185">Reference proteome</keyword>
<feature type="region of interest" description="Disordered" evidence="1">
    <location>
        <begin position="63"/>
        <end position="88"/>
    </location>
</feature>
<evidence type="ECO:0000313" key="3">
    <source>
        <dbReference type="Proteomes" id="UP001066276"/>
    </source>
</evidence>
<reference evidence="2" key="1">
    <citation type="journal article" date="2022" name="bioRxiv">
        <title>Sequencing and chromosome-scale assembly of the giantPleurodeles waltlgenome.</title>
        <authorList>
            <person name="Brown T."/>
            <person name="Elewa A."/>
            <person name="Iarovenko S."/>
            <person name="Subramanian E."/>
            <person name="Araus A.J."/>
            <person name="Petzold A."/>
            <person name="Susuki M."/>
            <person name="Suzuki K.-i.T."/>
            <person name="Hayashi T."/>
            <person name="Toyoda A."/>
            <person name="Oliveira C."/>
            <person name="Osipova E."/>
            <person name="Leigh N.D."/>
            <person name="Simon A."/>
            <person name="Yun M.H."/>
        </authorList>
    </citation>
    <scope>NUCLEOTIDE SEQUENCE</scope>
    <source>
        <strain evidence="2">20211129_DDA</strain>
        <tissue evidence="2">Liver</tissue>
    </source>
</reference>
<accession>A0AAV7NUK8</accession>
<comment type="caution">
    <text evidence="2">The sequence shown here is derived from an EMBL/GenBank/DDBJ whole genome shotgun (WGS) entry which is preliminary data.</text>
</comment>
<evidence type="ECO:0000313" key="2">
    <source>
        <dbReference type="EMBL" id="KAJ1119596.1"/>
    </source>
</evidence>
<dbReference type="AlphaFoldDB" id="A0AAV7NUK8"/>
<proteinExistence type="predicted"/>
<evidence type="ECO:0000256" key="1">
    <source>
        <dbReference type="SAM" id="MobiDB-lite"/>
    </source>
</evidence>
<protein>
    <submittedName>
        <fullName evidence="2">Uncharacterized protein</fullName>
    </submittedName>
</protein>
<feature type="region of interest" description="Disordered" evidence="1">
    <location>
        <begin position="120"/>
        <end position="155"/>
    </location>
</feature>
<sequence length="155" mass="16158">MTNTVMHGGELWSIVAGAQKEIGAGGSSAGLPGDGDEVLRDAAELRRSSAGCAAPLIGEGAVERHDWGPGRNWSRDSSAGLPGDSEETLRDAAELRRGGTGCVAPLIGREGALLRAEERQVRLGPGGQGSGMLRSVREVEAESCPGGPRDRHWDY</sequence>
<organism evidence="2 3">
    <name type="scientific">Pleurodeles waltl</name>
    <name type="common">Iberian ribbed newt</name>
    <dbReference type="NCBI Taxonomy" id="8319"/>
    <lineage>
        <taxon>Eukaryota</taxon>
        <taxon>Metazoa</taxon>
        <taxon>Chordata</taxon>
        <taxon>Craniata</taxon>
        <taxon>Vertebrata</taxon>
        <taxon>Euteleostomi</taxon>
        <taxon>Amphibia</taxon>
        <taxon>Batrachia</taxon>
        <taxon>Caudata</taxon>
        <taxon>Salamandroidea</taxon>
        <taxon>Salamandridae</taxon>
        <taxon>Pleurodelinae</taxon>
        <taxon>Pleurodeles</taxon>
    </lineage>
</organism>
<gene>
    <name evidence="2" type="ORF">NDU88_007781</name>
</gene>
<dbReference type="Proteomes" id="UP001066276">
    <property type="component" value="Chromosome 8"/>
</dbReference>
<dbReference type="EMBL" id="JANPWB010000012">
    <property type="protein sequence ID" value="KAJ1119596.1"/>
    <property type="molecule type" value="Genomic_DNA"/>
</dbReference>
<name>A0AAV7NUK8_PLEWA</name>